<evidence type="ECO:0000259" key="1">
    <source>
        <dbReference type="Pfam" id="PF05050"/>
    </source>
</evidence>
<keyword evidence="2" id="KW-0808">Transferase</keyword>
<dbReference type="NCBIfam" id="TIGR01444">
    <property type="entry name" value="fkbM_fam"/>
    <property type="match status" value="1"/>
</dbReference>
<dbReference type="PANTHER" id="PTHR34203:SF15">
    <property type="entry name" value="SLL1173 PROTEIN"/>
    <property type="match status" value="1"/>
</dbReference>
<dbReference type="GO" id="GO:0008168">
    <property type="term" value="F:methyltransferase activity"/>
    <property type="evidence" value="ECO:0007669"/>
    <property type="project" value="UniProtKB-KW"/>
</dbReference>
<gene>
    <name evidence="2" type="ORF">NIES2135_44970</name>
</gene>
<dbReference type="Gene3D" id="3.40.50.150">
    <property type="entry name" value="Vaccinia Virus protein VP39"/>
    <property type="match status" value="1"/>
</dbReference>
<protein>
    <submittedName>
        <fullName evidence="2">FkbM family methyltransferase</fullName>
    </submittedName>
</protein>
<organism evidence="2 3">
    <name type="scientific">Leptolyngbya boryana NIES-2135</name>
    <dbReference type="NCBI Taxonomy" id="1973484"/>
    <lineage>
        <taxon>Bacteria</taxon>
        <taxon>Bacillati</taxon>
        <taxon>Cyanobacteriota</taxon>
        <taxon>Cyanophyceae</taxon>
        <taxon>Leptolyngbyales</taxon>
        <taxon>Leptolyngbyaceae</taxon>
        <taxon>Leptolyngbya group</taxon>
        <taxon>Leptolyngbya</taxon>
    </lineage>
</organism>
<dbReference type="InterPro" id="IPR052514">
    <property type="entry name" value="SAM-dependent_MTase"/>
</dbReference>
<dbReference type="EMBL" id="AP018203">
    <property type="protein sequence ID" value="BAY57627.1"/>
    <property type="molecule type" value="Genomic_DNA"/>
</dbReference>
<sequence>MLRSIVRNSIAAPLRALPYFRGKYRLAPVLIPLLTDYQNEQDCLVEVKLRDGSLMRIDLRSFTEQRSFFAGDYDGGLLKRFASILQPDSVVLDVGANVGFYSISLGRKLKTLGGKLWAIEPVSPNYDRLVYNIQLNHLEETVFPLQTALGNETGWIQLHLSKGTDELSTTGNAVLCQGNTATVVESNCSAPITTLDALARTHNITACDFIKVDIEGAELEFLRGGQKFLATHRPIIYGEFNPDWCQQFGYSFLDVAEFFSSWNYHFYQQIGRDCFIPVQTITPTLQDVLLIPAETSVETLAKLGVKG</sequence>
<feature type="domain" description="Methyltransferase FkbM" evidence="1">
    <location>
        <begin position="93"/>
        <end position="266"/>
    </location>
</feature>
<dbReference type="Pfam" id="PF05050">
    <property type="entry name" value="Methyltransf_21"/>
    <property type="match status" value="1"/>
</dbReference>
<proteinExistence type="predicted"/>
<name>A0A1Z4JLZ3_LEPBY</name>
<evidence type="ECO:0000313" key="3">
    <source>
        <dbReference type="Proteomes" id="UP000217895"/>
    </source>
</evidence>
<keyword evidence="3" id="KW-1185">Reference proteome</keyword>
<dbReference type="PANTHER" id="PTHR34203">
    <property type="entry name" value="METHYLTRANSFERASE, FKBM FAMILY PROTEIN"/>
    <property type="match status" value="1"/>
</dbReference>
<dbReference type="Proteomes" id="UP000217895">
    <property type="component" value="Chromosome"/>
</dbReference>
<dbReference type="GO" id="GO:0032259">
    <property type="term" value="P:methylation"/>
    <property type="evidence" value="ECO:0007669"/>
    <property type="project" value="UniProtKB-KW"/>
</dbReference>
<dbReference type="InterPro" id="IPR006342">
    <property type="entry name" value="FkbM_mtfrase"/>
</dbReference>
<evidence type="ECO:0000313" key="2">
    <source>
        <dbReference type="EMBL" id="BAY57627.1"/>
    </source>
</evidence>
<dbReference type="InterPro" id="IPR029063">
    <property type="entry name" value="SAM-dependent_MTases_sf"/>
</dbReference>
<dbReference type="SUPFAM" id="SSF53335">
    <property type="entry name" value="S-adenosyl-L-methionine-dependent methyltransferases"/>
    <property type="match status" value="1"/>
</dbReference>
<accession>A0A1Z4JLZ3</accession>
<keyword evidence="2" id="KW-0489">Methyltransferase</keyword>
<dbReference type="AlphaFoldDB" id="A0A1Z4JLZ3"/>
<reference evidence="2 3" key="1">
    <citation type="submission" date="2017-06" db="EMBL/GenBank/DDBJ databases">
        <title>Genome sequencing of cyanobaciteial culture collection at National Institute for Environmental Studies (NIES).</title>
        <authorList>
            <person name="Hirose Y."/>
            <person name="Shimura Y."/>
            <person name="Fujisawa T."/>
            <person name="Nakamura Y."/>
            <person name="Kawachi M."/>
        </authorList>
    </citation>
    <scope>NUCLEOTIDE SEQUENCE [LARGE SCALE GENOMIC DNA]</scope>
    <source>
        <strain evidence="2 3">NIES-2135</strain>
    </source>
</reference>